<evidence type="ECO:0000313" key="1">
    <source>
        <dbReference type="EMBL" id="GEU50156.1"/>
    </source>
</evidence>
<proteinExistence type="predicted"/>
<organism evidence="1">
    <name type="scientific">Tanacetum cinerariifolium</name>
    <name type="common">Dalmatian daisy</name>
    <name type="synonym">Chrysanthemum cinerariifolium</name>
    <dbReference type="NCBI Taxonomy" id="118510"/>
    <lineage>
        <taxon>Eukaryota</taxon>
        <taxon>Viridiplantae</taxon>
        <taxon>Streptophyta</taxon>
        <taxon>Embryophyta</taxon>
        <taxon>Tracheophyta</taxon>
        <taxon>Spermatophyta</taxon>
        <taxon>Magnoliopsida</taxon>
        <taxon>eudicotyledons</taxon>
        <taxon>Gunneridae</taxon>
        <taxon>Pentapetalae</taxon>
        <taxon>asterids</taxon>
        <taxon>campanulids</taxon>
        <taxon>Asterales</taxon>
        <taxon>Asteraceae</taxon>
        <taxon>Asteroideae</taxon>
        <taxon>Anthemideae</taxon>
        <taxon>Anthemidinae</taxon>
        <taxon>Tanacetum</taxon>
    </lineage>
</organism>
<protein>
    <submittedName>
        <fullName evidence="1">Uncharacterized protein</fullName>
    </submittedName>
</protein>
<gene>
    <name evidence="1" type="ORF">Tci_022134</name>
</gene>
<sequence>MLKKTKPVLGTDIMKVSCKPLHWSGVKSAQVRPSRMVFGAAVSKAFDTTVKGCLALRERLIHPDIVAEFEPDEESVRL</sequence>
<dbReference type="EMBL" id="BKCJ010002672">
    <property type="protein sequence ID" value="GEU50156.1"/>
    <property type="molecule type" value="Genomic_DNA"/>
</dbReference>
<dbReference type="AlphaFoldDB" id="A0A6L2KLF4"/>
<comment type="caution">
    <text evidence="1">The sequence shown here is derived from an EMBL/GenBank/DDBJ whole genome shotgun (WGS) entry which is preliminary data.</text>
</comment>
<accession>A0A6L2KLF4</accession>
<name>A0A6L2KLF4_TANCI</name>
<reference evidence="1" key="1">
    <citation type="journal article" date="2019" name="Sci. Rep.">
        <title>Draft genome of Tanacetum cinerariifolium, the natural source of mosquito coil.</title>
        <authorList>
            <person name="Yamashiro T."/>
            <person name="Shiraishi A."/>
            <person name="Satake H."/>
            <person name="Nakayama K."/>
        </authorList>
    </citation>
    <scope>NUCLEOTIDE SEQUENCE</scope>
</reference>